<proteinExistence type="predicted"/>
<dbReference type="EMBL" id="JBBAYM010000035">
    <property type="protein sequence ID" value="MEI5615199.1"/>
    <property type="molecule type" value="Genomic_DNA"/>
</dbReference>
<accession>A0ABU8GQC7</accession>
<name>A0ABU8GQC7_9ACTN</name>
<gene>
    <name evidence="2" type="ORF">WB403_39380</name>
</gene>
<comment type="caution">
    <text evidence="2">The sequence shown here is derived from an EMBL/GenBank/DDBJ whole genome shotgun (WGS) entry which is preliminary data.</text>
</comment>
<evidence type="ECO:0000313" key="2">
    <source>
        <dbReference type="EMBL" id="MEI5615199.1"/>
    </source>
</evidence>
<dbReference type="Proteomes" id="UP001365781">
    <property type="component" value="Unassembled WGS sequence"/>
</dbReference>
<evidence type="ECO:0000256" key="1">
    <source>
        <dbReference type="SAM" id="MobiDB-lite"/>
    </source>
</evidence>
<feature type="compositionally biased region" description="Acidic residues" evidence="1">
    <location>
        <begin position="49"/>
        <end position="59"/>
    </location>
</feature>
<feature type="region of interest" description="Disordered" evidence="1">
    <location>
        <begin position="1"/>
        <end position="59"/>
    </location>
</feature>
<organism evidence="2 3">
    <name type="scientific">Streptomyces brasiliscabiei</name>
    <dbReference type="NCBI Taxonomy" id="2736302"/>
    <lineage>
        <taxon>Bacteria</taxon>
        <taxon>Bacillati</taxon>
        <taxon>Actinomycetota</taxon>
        <taxon>Actinomycetes</taxon>
        <taxon>Kitasatosporales</taxon>
        <taxon>Streptomycetaceae</taxon>
        <taxon>Streptomyces</taxon>
    </lineage>
</organism>
<sequence>MSNKKNTIKAAKTQISKDTKNNPAPRATSTQGSLADRHVRNHTPASLYGDEDVPATEQP</sequence>
<reference evidence="2 3" key="1">
    <citation type="submission" date="2024-03" db="EMBL/GenBank/DDBJ databases">
        <title>First Report of Pectobacterium brasiliscabiei causing potato scab in china.</title>
        <authorList>
            <person name="Handique U."/>
        </authorList>
    </citation>
    <scope>NUCLEOTIDE SEQUENCE [LARGE SCALE GENOMIC DNA]</scope>
    <source>
        <strain evidence="2 3">ZRIMU1503</strain>
    </source>
</reference>
<dbReference type="RefSeq" id="WP_336558562.1">
    <property type="nucleotide sequence ID" value="NZ_JBBAYL010000024.1"/>
</dbReference>
<keyword evidence="3" id="KW-1185">Reference proteome</keyword>
<protein>
    <submittedName>
        <fullName evidence="2">Uncharacterized protein</fullName>
    </submittedName>
</protein>
<evidence type="ECO:0000313" key="3">
    <source>
        <dbReference type="Proteomes" id="UP001365781"/>
    </source>
</evidence>